<evidence type="ECO:0000313" key="3">
    <source>
        <dbReference type="Proteomes" id="UP000541535"/>
    </source>
</evidence>
<evidence type="ECO:0000256" key="1">
    <source>
        <dbReference type="SAM" id="Phobius"/>
    </source>
</evidence>
<keyword evidence="1" id="KW-0812">Transmembrane</keyword>
<dbReference type="AlphaFoldDB" id="A0A7W5B889"/>
<keyword evidence="1" id="KW-0472">Membrane</keyword>
<accession>A0A7W5B889</accession>
<keyword evidence="1" id="KW-1133">Transmembrane helix</keyword>
<name>A0A7W5B889_9BURK</name>
<sequence length="101" mass="10865">MSGKSKNPIRADWWSKTLAGCILGWTLALAVAGIFAWAGPGGADAPNKTQFVMWMIAPVWMLVFSLSYLFRSGARALLWLGAANALAYALLFSLRGVPAFS</sequence>
<dbReference type="EMBL" id="JACHXD010000003">
    <property type="protein sequence ID" value="MBB3118248.1"/>
    <property type="molecule type" value="Genomic_DNA"/>
</dbReference>
<feature type="transmembrane region" description="Helical" evidence="1">
    <location>
        <begin position="51"/>
        <end position="70"/>
    </location>
</feature>
<dbReference type="Proteomes" id="UP000541535">
    <property type="component" value="Unassembled WGS sequence"/>
</dbReference>
<dbReference type="RefSeq" id="WP_183440191.1">
    <property type="nucleotide sequence ID" value="NZ_JACHXD010000003.1"/>
</dbReference>
<protein>
    <submittedName>
        <fullName evidence="2">Uncharacterized protein</fullName>
    </submittedName>
</protein>
<comment type="caution">
    <text evidence="2">The sequence shown here is derived from an EMBL/GenBank/DDBJ whole genome shotgun (WGS) entry which is preliminary data.</text>
</comment>
<feature type="transmembrane region" description="Helical" evidence="1">
    <location>
        <begin position="21"/>
        <end position="39"/>
    </location>
</feature>
<proteinExistence type="predicted"/>
<evidence type="ECO:0000313" key="2">
    <source>
        <dbReference type="EMBL" id="MBB3118248.1"/>
    </source>
</evidence>
<reference evidence="2 3" key="1">
    <citation type="submission" date="2020-08" db="EMBL/GenBank/DDBJ databases">
        <title>Genomic Encyclopedia of Type Strains, Phase III (KMG-III): the genomes of soil and plant-associated and newly described type strains.</title>
        <authorList>
            <person name="Whitman W."/>
        </authorList>
    </citation>
    <scope>NUCLEOTIDE SEQUENCE [LARGE SCALE GENOMIC DNA]</scope>
    <source>
        <strain evidence="2 3">CECT 8897</strain>
    </source>
</reference>
<keyword evidence="3" id="KW-1185">Reference proteome</keyword>
<gene>
    <name evidence="2" type="ORF">FHS03_001279</name>
</gene>
<organism evidence="2 3">
    <name type="scientific">Pseudoduganella violacea</name>
    <dbReference type="NCBI Taxonomy" id="1715466"/>
    <lineage>
        <taxon>Bacteria</taxon>
        <taxon>Pseudomonadati</taxon>
        <taxon>Pseudomonadota</taxon>
        <taxon>Betaproteobacteria</taxon>
        <taxon>Burkholderiales</taxon>
        <taxon>Oxalobacteraceae</taxon>
        <taxon>Telluria group</taxon>
        <taxon>Pseudoduganella</taxon>
    </lineage>
</organism>
<feature type="transmembrane region" description="Helical" evidence="1">
    <location>
        <begin position="77"/>
        <end position="97"/>
    </location>
</feature>